<sequence length="153" mass="17166">AGIVVSAVAFGYISDKFGRLPSLWISAVIEIVAGFLSAFSTSIIFFTIARFFVAFGCYGRNLTTFLLGLESVGPKYRAITGIAYQFGWATGYVLLPGIAYLTRNFRHMIIATTVPEILWLYWLYRTPESIRWQLTNNKSEDAKKSVMNAVRTN</sequence>
<organism evidence="7 8">
    <name type="scientific">Leptotrombidium deliense</name>
    <dbReference type="NCBI Taxonomy" id="299467"/>
    <lineage>
        <taxon>Eukaryota</taxon>
        <taxon>Metazoa</taxon>
        <taxon>Ecdysozoa</taxon>
        <taxon>Arthropoda</taxon>
        <taxon>Chelicerata</taxon>
        <taxon>Arachnida</taxon>
        <taxon>Acari</taxon>
        <taxon>Acariformes</taxon>
        <taxon>Trombidiformes</taxon>
        <taxon>Prostigmata</taxon>
        <taxon>Anystina</taxon>
        <taxon>Parasitengona</taxon>
        <taxon>Trombiculoidea</taxon>
        <taxon>Trombiculidae</taxon>
        <taxon>Leptotrombidium</taxon>
    </lineage>
</organism>
<evidence type="ECO:0000313" key="8">
    <source>
        <dbReference type="Proteomes" id="UP000288716"/>
    </source>
</evidence>
<dbReference type="GO" id="GO:0022857">
    <property type="term" value="F:transmembrane transporter activity"/>
    <property type="evidence" value="ECO:0007669"/>
    <property type="project" value="InterPro"/>
</dbReference>
<evidence type="ECO:0000256" key="3">
    <source>
        <dbReference type="ARBA" id="ARBA00022989"/>
    </source>
</evidence>
<dbReference type="EMBL" id="NCKV01063010">
    <property type="protein sequence ID" value="RWR99591.1"/>
    <property type="molecule type" value="Genomic_DNA"/>
</dbReference>
<dbReference type="PROSITE" id="PS50850">
    <property type="entry name" value="MFS"/>
    <property type="match status" value="1"/>
</dbReference>
<keyword evidence="4 5" id="KW-0472">Membrane</keyword>
<protein>
    <submittedName>
        <fullName evidence="7">Solute carrier family 22 member 8-like protein</fullName>
    </submittedName>
</protein>
<comment type="subcellular location">
    <subcellularLocation>
        <location evidence="1">Membrane</location>
        <topology evidence="1">Multi-pass membrane protein</topology>
    </subcellularLocation>
</comment>
<dbReference type="GO" id="GO:0016020">
    <property type="term" value="C:membrane"/>
    <property type="evidence" value="ECO:0007669"/>
    <property type="project" value="UniProtKB-SubCell"/>
</dbReference>
<evidence type="ECO:0000256" key="1">
    <source>
        <dbReference type="ARBA" id="ARBA00004141"/>
    </source>
</evidence>
<comment type="caution">
    <text evidence="7">The sequence shown here is derived from an EMBL/GenBank/DDBJ whole genome shotgun (WGS) entry which is preliminary data.</text>
</comment>
<dbReference type="InterPro" id="IPR036259">
    <property type="entry name" value="MFS_trans_sf"/>
</dbReference>
<dbReference type="OrthoDB" id="8049622at2759"/>
<keyword evidence="8" id="KW-1185">Reference proteome</keyword>
<feature type="non-terminal residue" evidence="7">
    <location>
        <position position="153"/>
    </location>
</feature>
<dbReference type="Pfam" id="PF00083">
    <property type="entry name" value="Sugar_tr"/>
    <property type="match status" value="1"/>
</dbReference>
<dbReference type="AlphaFoldDB" id="A0A443Q984"/>
<dbReference type="InterPro" id="IPR005828">
    <property type="entry name" value="MFS_sugar_transport-like"/>
</dbReference>
<feature type="transmembrane region" description="Helical" evidence="5">
    <location>
        <begin position="81"/>
        <end position="101"/>
    </location>
</feature>
<dbReference type="VEuPathDB" id="VectorBase:LDEU014561"/>
<evidence type="ECO:0000313" key="7">
    <source>
        <dbReference type="EMBL" id="RWR99591.1"/>
    </source>
</evidence>
<evidence type="ECO:0000256" key="5">
    <source>
        <dbReference type="SAM" id="Phobius"/>
    </source>
</evidence>
<dbReference type="STRING" id="299467.A0A443Q984"/>
<dbReference type="SUPFAM" id="SSF103473">
    <property type="entry name" value="MFS general substrate transporter"/>
    <property type="match status" value="1"/>
</dbReference>
<evidence type="ECO:0000259" key="6">
    <source>
        <dbReference type="PROSITE" id="PS50850"/>
    </source>
</evidence>
<evidence type="ECO:0000256" key="4">
    <source>
        <dbReference type="ARBA" id="ARBA00023136"/>
    </source>
</evidence>
<accession>A0A443Q984</accession>
<gene>
    <name evidence="7" type="ORF">B4U80_08279</name>
</gene>
<reference evidence="7 8" key="1">
    <citation type="journal article" date="2018" name="Gigascience">
        <title>Genomes of trombidid mites reveal novel predicted allergens and laterally-transferred genes associated with secondary metabolism.</title>
        <authorList>
            <person name="Dong X."/>
            <person name="Chaisiri K."/>
            <person name="Xia D."/>
            <person name="Armstrong S.D."/>
            <person name="Fang Y."/>
            <person name="Donnelly M.J."/>
            <person name="Kadowaki T."/>
            <person name="McGarry J.W."/>
            <person name="Darby A.C."/>
            <person name="Makepeace B.L."/>
        </authorList>
    </citation>
    <scope>NUCLEOTIDE SEQUENCE [LARGE SCALE GENOMIC DNA]</scope>
    <source>
        <strain evidence="7">UoL-UT</strain>
    </source>
</reference>
<feature type="transmembrane region" description="Helical" evidence="5">
    <location>
        <begin position="23"/>
        <end position="45"/>
    </location>
</feature>
<proteinExistence type="predicted"/>
<dbReference type="Gene3D" id="1.20.1250.20">
    <property type="entry name" value="MFS general substrate transporter like domains"/>
    <property type="match status" value="1"/>
</dbReference>
<dbReference type="InterPro" id="IPR020846">
    <property type="entry name" value="MFS_dom"/>
</dbReference>
<feature type="transmembrane region" description="Helical" evidence="5">
    <location>
        <begin position="51"/>
        <end position="69"/>
    </location>
</feature>
<feature type="domain" description="Major facilitator superfamily (MFS) profile" evidence="6">
    <location>
        <begin position="1"/>
        <end position="153"/>
    </location>
</feature>
<name>A0A443Q984_9ACAR</name>
<evidence type="ECO:0000256" key="2">
    <source>
        <dbReference type="ARBA" id="ARBA00022692"/>
    </source>
</evidence>
<feature type="non-terminal residue" evidence="7">
    <location>
        <position position="1"/>
    </location>
</feature>
<keyword evidence="3 5" id="KW-1133">Transmembrane helix</keyword>
<dbReference type="Proteomes" id="UP000288716">
    <property type="component" value="Unassembled WGS sequence"/>
</dbReference>
<dbReference type="PANTHER" id="PTHR24064">
    <property type="entry name" value="SOLUTE CARRIER FAMILY 22 MEMBER"/>
    <property type="match status" value="1"/>
</dbReference>
<keyword evidence="2 5" id="KW-0812">Transmembrane</keyword>